<dbReference type="InterPro" id="IPR008969">
    <property type="entry name" value="CarboxyPept-like_regulatory"/>
</dbReference>
<name>A0A239K7S2_9BACT</name>
<dbReference type="OrthoDB" id="983143at2"/>
<dbReference type="Gene3D" id="2.60.40.1120">
    <property type="entry name" value="Carboxypeptidase-like, regulatory domain"/>
    <property type="match status" value="1"/>
</dbReference>
<proteinExistence type="predicted"/>
<dbReference type="AlphaFoldDB" id="A0A239K7S2"/>
<dbReference type="Pfam" id="PF18939">
    <property type="entry name" value="DUF5686"/>
    <property type="match status" value="1"/>
</dbReference>
<organism evidence="1 2">
    <name type="scientific">Pontibacter ummariensis</name>
    <dbReference type="NCBI Taxonomy" id="1610492"/>
    <lineage>
        <taxon>Bacteria</taxon>
        <taxon>Pseudomonadati</taxon>
        <taxon>Bacteroidota</taxon>
        <taxon>Cytophagia</taxon>
        <taxon>Cytophagales</taxon>
        <taxon>Hymenobacteraceae</taxon>
        <taxon>Pontibacter</taxon>
    </lineage>
</organism>
<reference evidence="2" key="1">
    <citation type="submission" date="2017-06" db="EMBL/GenBank/DDBJ databases">
        <authorList>
            <person name="Varghese N."/>
            <person name="Submissions S."/>
        </authorList>
    </citation>
    <scope>NUCLEOTIDE SEQUENCE [LARGE SCALE GENOMIC DNA]</scope>
    <source>
        <strain evidence="2">NKM1</strain>
    </source>
</reference>
<dbReference type="SUPFAM" id="SSF49464">
    <property type="entry name" value="Carboxypeptidase regulatory domain-like"/>
    <property type="match status" value="1"/>
</dbReference>
<sequence>MLPIFFSQRTRSHLRLCSLLTLLLLLPLLSVAGVVRGRITDENGKGLPFASIYIKETASGTASNEEGFYQLQLSPGTYTLEFKYVGYRASTKTVTVEEGVQELDVQLQPEVLKLNEVVVRAADEDPAYAIMRNAIRLRKYHQNEAKAWSARVYMKGVYRLDKVPPKVLGIRVVDVDTGIVYLSESVSELHFKRPNKINERIISSKVSGQKKGFSFNQASEMNISFYDNLLKVEGLSERGFVSPLAGNALFFYRFEYQGAFEENGRTVNKIKVIPRRKNDPVFSGYIYIVDNSWRIHSTDLRLSKSAGIEFVDWIRVRQVYEPVAGHVWLPVSQKFSFEAEGLGFKGGGYAMGVYSNYKVQPAYARPPKLVEIEPEPEEREKAMAVAAKPSRKPKVELVEPEEIAPEEEKPIHDDKLFSKEILVVDAEANTRDSAYWASVRPVPLTQEEVADYHLKDSLEVIKSSRVYQDSVDRVRNKPSIGNFLLGGYTYSNTYQKRFFHFDPILNLRGGPSVLQFNTVEGVVADVRVDYIQRFEDRRYYVIEPAVRYGFSNEKLNAKLKLSYSYDPFKNSRISVEGGRYVYQINNLDPISPFVNTAYTLLGGYNFMKLYQRDFASLSYRSEPWNDLVLNAGVDYAHRMPLDNTNLFTFRDREDEESRFTSNVPVNAELKDAAFAQHEALTLTAALSFKPGQRYITRPDDKINLGSKYPTFTLSYRGGVKALGGDVQYSTAGLSIGDEVSMGLLGRSKYSVLGALWWGKENMRLMDYKHFNGNRTLFAGVYEGFQLLDYYRYSTNNRYLEAHYEHHFNGFLFNKVPLFRRLKWQEVVSLNYLHTVESRNYLELGLGIEHIFKVIRVDFVTSFQEGNKARTGFTVGLGF</sequence>
<dbReference type="EMBL" id="FZOQ01000027">
    <property type="protein sequence ID" value="SNT14417.1"/>
    <property type="molecule type" value="Genomic_DNA"/>
</dbReference>
<evidence type="ECO:0000313" key="2">
    <source>
        <dbReference type="Proteomes" id="UP000198432"/>
    </source>
</evidence>
<gene>
    <name evidence="1" type="ORF">SAMN06296052_12727</name>
</gene>
<dbReference type="InterPro" id="IPR043741">
    <property type="entry name" value="DUF5686"/>
</dbReference>
<accession>A0A239K7S2</accession>
<dbReference type="Pfam" id="PF13715">
    <property type="entry name" value="CarbopepD_reg_2"/>
    <property type="match status" value="1"/>
</dbReference>
<keyword evidence="2" id="KW-1185">Reference proteome</keyword>
<dbReference type="Proteomes" id="UP000198432">
    <property type="component" value="Unassembled WGS sequence"/>
</dbReference>
<protein>
    <submittedName>
        <fullName evidence="1">CarboxypepD_reg-like domain-containing protein</fullName>
    </submittedName>
</protein>
<evidence type="ECO:0000313" key="1">
    <source>
        <dbReference type="EMBL" id="SNT14417.1"/>
    </source>
</evidence>